<evidence type="ECO:0000313" key="1">
    <source>
        <dbReference type="EMBL" id="KAK9928590.1"/>
    </source>
</evidence>
<comment type="caution">
    <text evidence="1">The sequence shown here is derived from an EMBL/GenBank/DDBJ whole genome shotgun (WGS) entry which is preliminary data.</text>
</comment>
<reference evidence="1 2" key="1">
    <citation type="journal article" date="2023" name="G3 (Bethesda)">
        <title>A chromosome-length genome assembly and annotation of blackberry (Rubus argutus, cv. 'Hillquist').</title>
        <authorList>
            <person name="Bruna T."/>
            <person name="Aryal R."/>
            <person name="Dudchenko O."/>
            <person name="Sargent D.J."/>
            <person name="Mead D."/>
            <person name="Buti M."/>
            <person name="Cavallini A."/>
            <person name="Hytonen T."/>
            <person name="Andres J."/>
            <person name="Pham M."/>
            <person name="Weisz D."/>
            <person name="Mascagni F."/>
            <person name="Usai G."/>
            <person name="Natali L."/>
            <person name="Bassil N."/>
            <person name="Fernandez G.E."/>
            <person name="Lomsadze A."/>
            <person name="Armour M."/>
            <person name="Olukolu B."/>
            <person name="Poorten T."/>
            <person name="Britton C."/>
            <person name="Davik J."/>
            <person name="Ashrafi H."/>
            <person name="Aiden E.L."/>
            <person name="Borodovsky M."/>
            <person name="Worthington M."/>
        </authorList>
    </citation>
    <scope>NUCLEOTIDE SEQUENCE [LARGE SCALE GENOMIC DNA]</scope>
    <source>
        <strain evidence="1">PI 553951</strain>
    </source>
</reference>
<proteinExistence type="predicted"/>
<dbReference type="Proteomes" id="UP001457282">
    <property type="component" value="Unassembled WGS sequence"/>
</dbReference>
<protein>
    <submittedName>
        <fullName evidence="1">Uncharacterized protein</fullName>
    </submittedName>
</protein>
<evidence type="ECO:0000313" key="2">
    <source>
        <dbReference type="Proteomes" id="UP001457282"/>
    </source>
</evidence>
<sequence length="207" mass="23277">MTAEETLKPSLSPVFNKPELSKPYTALLKVDEKLFSFTYIHLVAGTNIILWVNDSDGGFCRFDVTHPERGWTRGNCISCLGEAQIMFLKLEDAHGFLMLSCSSDFSESHPHTIEVFLVSQEFDSLKPMQPLRLPELPPGFCLGGRTEGCTFVHLGEYEIITTDALDVKYHSLTARSLEYSPRRWEGKGESRRRATCQGSHLIGAYVL</sequence>
<dbReference type="EMBL" id="JBEDUW010000005">
    <property type="protein sequence ID" value="KAK9928590.1"/>
    <property type="molecule type" value="Genomic_DNA"/>
</dbReference>
<organism evidence="1 2">
    <name type="scientific">Rubus argutus</name>
    <name type="common">Southern blackberry</name>
    <dbReference type="NCBI Taxonomy" id="59490"/>
    <lineage>
        <taxon>Eukaryota</taxon>
        <taxon>Viridiplantae</taxon>
        <taxon>Streptophyta</taxon>
        <taxon>Embryophyta</taxon>
        <taxon>Tracheophyta</taxon>
        <taxon>Spermatophyta</taxon>
        <taxon>Magnoliopsida</taxon>
        <taxon>eudicotyledons</taxon>
        <taxon>Gunneridae</taxon>
        <taxon>Pentapetalae</taxon>
        <taxon>rosids</taxon>
        <taxon>fabids</taxon>
        <taxon>Rosales</taxon>
        <taxon>Rosaceae</taxon>
        <taxon>Rosoideae</taxon>
        <taxon>Rosoideae incertae sedis</taxon>
        <taxon>Rubus</taxon>
    </lineage>
</organism>
<accession>A0AAW1WZ20</accession>
<gene>
    <name evidence="1" type="ORF">M0R45_025718</name>
</gene>
<keyword evidence="2" id="KW-1185">Reference proteome</keyword>
<name>A0AAW1WZ20_RUBAR</name>
<dbReference type="AlphaFoldDB" id="A0AAW1WZ20"/>